<evidence type="ECO:0000256" key="1">
    <source>
        <dbReference type="SAM" id="MobiDB-lite"/>
    </source>
</evidence>
<dbReference type="OrthoDB" id="176168at2"/>
<accession>A0A517MEC1</accession>
<organism evidence="2 3">
    <name type="scientific">Roseimaritima multifibrata</name>
    <dbReference type="NCBI Taxonomy" id="1930274"/>
    <lineage>
        <taxon>Bacteria</taxon>
        <taxon>Pseudomonadati</taxon>
        <taxon>Planctomycetota</taxon>
        <taxon>Planctomycetia</taxon>
        <taxon>Pirellulales</taxon>
        <taxon>Pirellulaceae</taxon>
        <taxon>Roseimaritima</taxon>
    </lineage>
</organism>
<dbReference type="AlphaFoldDB" id="A0A517MEC1"/>
<gene>
    <name evidence="2" type="ORF">FF011L_20010</name>
</gene>
<evidence type="ECO:0000313" key="3">
    <source>
        <dbReference type="Proteomes" id="UP000320672"/>
    </source>
</evidence>
<feature type="region of interest" description="Disordered" evidence="1">
    <location>
        <begin position="1"/>
        <end position="23"/>
    </location>
</feature>
<proteinExistence type="predicted"/>
<feature type="compositionally biased region" description="Polar residues" evidence="1">
    <location>
        <begin position="90"/>
        <end position="103"/>
    </location>
</feature>
<protein>
    <submittedName>
        <fullName evidence="2">Uncharacterized protein</fullName>
    </submittedName>
</protein>
<evidence type="ECO:0000313" key="2">
    <source>
        <dbReference type="EMBL" id="QDS93240.1"/>
    </source>
</evidence>
<dbReference type="RefSeq" id="WP_145351440.1">
    <property type="nucleotide sequence ID" value="NZ_CP036262.1"/>
</dbReference>
<name>A0A517MEC1_9BACT</name>
<dbReference type="Proteomes" id="UP000320672">
    <property type="component" value="Chromosome"/>
</dbReference>
<dbReference type="EMBL" id="CP036262">
    <property type="protein sequence ID" value="QDS93240.1"/>
    <property type="molecule type" value="Genomic_DNA"/>
</dbReference>
<sequence>MSPSDVSAIVGPPQEITDCTLPDDSGWGLQDSLHYKIRGGEPVLQWTYLDHEHDYVVWFAKPIDEWLLTLCLTLPRGMVSRGGAADPVATHSSTSPQQKTEIG</sequence>
<reference evidence="2 3" key="1">
    <citation type="submission" date="2019-02" db="EMBL/GenBank/DDBJ databases">
        <title>Deep-cultivation of Planctomycetes and their phenomic and genomic characterization uncovers novel biology.</title>
        <authorList>
            <person name="Wiegand S."/>
            <person name="Jogler M."/>
            <person name="Boedeker C."/>
            <person name="Pinto D."/>
            <person name="Vollmers J."/>
            <person name="Rivas-Marin E."/>
            <person name="Kohn T."/>
            <person name="Peeters S.H."/>
            <person name="Heuer A."/>
            <person name="Rast P."/>
            <person name="Oberbeckmann S."/>
            <person name="Bunk B."/>
            <person name="Jeske O."/>
            <person name="Meyerdierks A."/>
            <person name="Storesund J.E."/>
            <person name="Kallscheuer N."/>
            <person name="Luecker S."/>
            <person name="Lage O.M."/>
            <person name="Pohl T."/>
            <person name="Merkel B.J."/>
            <person name="Hornburger P."/>
            <person name="Mueller R.-W."/>
            <person name="Bruemmer F."/>
            <person name="Labrenz M."/>
            <person name="Spormann A.M."/>
            <person name="Op den Camp H."/>
            <person name="Overmann J."/>
            <person name="Amann R."/>
            <person name="Jetten M.S.M."/>
            <person name="Mascher T."/>
            <person name="Medema M.H."/>
            <person name="Devos D.P."/>
            <person name="Kaster A.-K."/>
            <person name="Ovreas L."/>
            <person name="Rohde M."/>
            <person name="Galperin M.Y."/>
            <person name="Jogler C."/>
        </authorList>
    </citation>
    <scope>NUCLEOTIDE SEQUENCE [LARGE SCALE GENOMIC DNA]</scope>
    <source>
        <strain evidence="2 3">FF011L</strain>
    </source>
</reference>
<keyword evidence="3" id="KW-1185">Reference proteome</keyword>
<feature type="region of interest" description="Disordered" evidence="1">
    <location>
        <begin position="82"/>
        <end position="103"/>
    </location>
</feature>
<dbReference type="KEGG" id="rml:FF011L_20010"/>